<keyword evidence="3" id="KW-0600">Photoreceptor protein</keyword>
<dbReference type="AlphaFoldDB" id="A0A6M0IG11"/>
<keyword evidence="8" id="KW-0157">Chromophore</keyword>
<dbReference type="GO" id="GO:0007602">
    <property type="term" value="P:phototransduction"/>
    <property type="evidence" value="ECO:0007669"/>
    <property type="project" value="UniProtKB-KW"/>
</dbReference>
<protein>
    <submittedName>
        <fullName evidence="12">Bacteriorhodopsin</fullName>
    </submittedName>
</protein>
<comment type="similarity">
    <text evidence="2">Belongs to the archaeal/bacterial/fungal opsin family.</text>
</comment>
<sequence>MKLSDTFIPTAGVVGLLPMVTYFFLVVTMYAFLANFLFALASRDRVKPEHLTVQTLTLIIAAVAGLSYFFIQDYYRSMLTELATLSDAENRQILIRESYSTIGQYRYMDWAVTTPLLLIKMVSMLRVDFREIKRPLTVMLLADLFMILTGYIGEQQLAFDNEILAGPKLIWGAVSTVGYGVIPFMLYRFWKQFAAKVQPEDQWAYRLMALTTVTFWGVYPIGYILTVLNIDTNWIHIAFSVADVINKIGVGLIAFWAGKRTQPA</sequence>
<evidence type="ECO:0000256" key="10">
    <source>
        <dbReference type="ARBA" id="ARBA00023170"/>
    </source>
</evidence>
<comment type="subcellular location">
    <subcellularLocation>
        <location evidence="1">Membrane</location>
        <topology evidence="1">Multi-pass membrane protein</topology>
    </subcellularLocation>
</comment>
<feature type="transmembrane region" description="Helical" evidence="11">
    <location>
        <begin position="136"/>
        <end position="153"/>
    </location>
</feature>
<keyword evidence="10" id="KW-0675">Receptor</keyword>
<evidence type="ECO:0000313" key="13">
    <source>
        <dbReference type="Proteomes" id="UP000477386"/>
    </source>
</evidence>
<name>A0A6M0IG11_9BACT</name>
<feature type="transmembrane region" description="Helical" evidence="11">
    <location>
        <begin position="20"/>
        <end position="41"/>
    </location>
</feature>
<dbReference type="GO" id="GO:0005216">
    <property type="term" value="F:monoatomic ion channel activity"/>
    <property type="evidence" value="ECO:0007669"/>
    <property type="project" value="InterPro"/>
</dbReference>
<evidence type="ECO:0000313" key="12">
    <source>
        <dbReference type="EMBL" id="NEU66291.1"/>
    </source>
</evidence>
<dbReference type="RefSeq" id="WP_164035563.1">
    <property type="nucleotide sequence ID" value="NZ_JAAGNZ010000001.1"/>
</dbReference>
<dbReference type="SUPFAM" id="SSF81321">
    <property type="entry name" value="Family A G protein-coupled receptor-like"/>
    <property type="match status" value="1"/>
</dbReference>
<proteinExistence type="inferred from homology"/>
<keyword evidence="7 11" id="KW-1133">Transmembrane helix</keyword>
<evidence type="ECO:0000256" key="7">
    <source>
        <dbReference type="ARBA" id="ARBA00022989"/>
    </source>
</evidence>
<feature type="transmembrane region" description="Helical" evidence="11">
    <location>
        <begin position="53"/>
        <end position="71"/>
    </location>
</feature>
<dbReference type="PANTHER" id="PTHR28286:SF2">
    <property type="entry name" value="BACTERIORHODOPSIN _OPSIN, NOPA (EUROFUNG)"/>
    <property type="match status" value="1"/>
</dbReference>
<dbReference type="Pfam" id="PF01036">
    <property type="entry name" value="Bac_rhodopsin"/>
    <property type="match status" value="1"/>
</dbReference>
<gene>
    <name evidence="12" type="ORF">GK091_05305</name>
</gene>
<accession>A0A6M0IG11</accession>
<evidence type="ECO:0000256" key="8">
    <source>
        <dbReference type="ARBA" id="ARBA00022991"/>
    </source>
</evidence>
<dbReference type="GO" id="GO:0016020">
    <property type="term" value="C:membrane"/>
    <property type="evidence" value="ECO:0007669"/>
    <property type="project" value="UniProtKB-SubCell"/>
</dbReference>
<keyword evidence="6" id="KW-0681">Retinal protein</keyword>
<evidence type="ECO:0000256" key="5">
    <source>
        <dbReference type="ARBA" id="ARBA00022692"/>
    </source>
</evidence>
<reference evidence="12 13" key="1">
    <citation type="submission" date="2020-02" db="EMBL/GenBank/DDBJ databases">
        <title>Draft genome sequence of two Spirosoma agri KCTC 52727 and Spirosoma terrae KCTC 52035.</title>
        <authorList>
            <person name="Rojas J."/>
            <person name="Ambika Manirajan B."/>
            <person name="Ratering S."/>
            <person name="Suarez C."/>
            <person name="Schnell S."/>
        </authorList>
    </citation>
    <scope>NUCLEOTIDE SEQUENCE [LARGE SCALE GENOMIC DNA]</scope>
    <source>
        <strain evidence="12 13">KCTC 52727</strain>
    </source>
</reference>
<evidence type="ECO:0000256" key="6">
    <source>
        <dbReference type="ARBA" id="ARBA00022925"/>
    </source>
</evidence>
<dbReference type="EMBL" id="JAAGNZ010000001">
    <property type="protein sequence ID" value="NEU66291.1"/>
    <property type="molecule type" value="Genomic_DNA"/>
</dbReference>
<dbReference type="PROSITE" id="PS00950">
    <property type="entry name" value="BACTERIAL_OPSIN_1"/>
    <property type="match status" value="1"/>
</dbReference>
<keyword evidence="13" id="KW-1185">Reference proteome</keyword>
<feature type="transmembrane region" description="Helical" evidence="11">
    <location>
        <begin position="207"/>
        <end position="228"/>
    </location>
</feature>
<evidence type="ECO:0000256" key="11">
    <source>
        <dbReference type="SAM" id="Phobius"/>
    </source>
</evidence>
<keyword evidence="9 11" id="KW-0472">Membrane</keyword>
<dbReference type="PANTHER" id="PTHR28286">
    <property type="match status" value="1"/>
</dbReference>
<evidence type="ECO:0000256" key="4">
    <source>
        <dbReference type="ARBA" id="ARBA00022606"/>
    </source>
</evidence>
<keyword evidence="5 11" id="KW-0812">Transmembrane</keyword>
<evidence type="ECO:0000256" key="9">
    <source>
        <dbReference type="ARBA" id="ARBA00023136"/>
    </source>
</evidence>
<dbReference type="SMART" id="SM01021">
    <property type="entry name" value="Bac_rhodopsin"/>
    <property type="match status" value="1"/>
</dbReference>
<organism evidence="12 13">
    <name type="scientific">Spirosoma agri</name>
    <dbReference type="NCBI Taxonomy" id="1987381"/>
    <lineage>
        <taxon>Bacteria</taxon>
        <taxon>Pseudomonadati</taxon>
        <taxon>Bacteroidota</taxon>
        <taxon>Cytophagia</taxon>
        <taxon>Cytophagales</taxon>
        <taxon>Cytophagaceae</taxon>
        <taxon>Spirosoma</taxon>
    </lineage>
</organism>
<evidence type="ECO:0000256" key="2">
    <source>
        <dbReference type="ARBA" id="ARBA00008130"/>
    </source>
</evidence>
<dbReference type="InterPro" id="IPR001425">
    <property type="entry name" value="Arc/bac/fun_rhodopsins"/>
</dbReference>
<dbReference type="InterPro" id="IPR018229">
    <property type="entry name" value="Rhodopsin_retinal_BS"/>
</dbReference>
<keyword evidence="4" id="KW-0716">Sensory transduction</keyword>
<feature type="transmembrane region" description="Helical" evidence="11">
    <location>
        <begin position="234"/>
        <end position="257"/>
    </location>
</feature>
<dbReference type="Gene3D" id="1.20.1070.10">
    <property type="entry name" value="Rhodopsin 7-helix transmembrane proteins"/>
    <property type="match status" value="1"/>
</dbReference>
<dbReference type="PRINTS" id="PR00251">
    <property type="entry name" value="BACTRLOPSIN"/>
</dbReference>
<evidence type="ECO:0000256" key="1">
    <source>
        <dbReference type="ARBA" id="ARBA00004141"/>
    </source>
</evidence>
<feature type="transmembrane region" description="Helical" evidence="11">
    <location>
        <begin position="169"/>
        <end position="187"/>
    </location>
</feature>
<evidence type="ECO:0000256" key="3">
    <source>
        <dbReference type="ARBA" id="ARBA00022543"/>
    </source>
</evidence>
<dbReference type="Proteomes" id="UP000477386">
    <property type="component" value="Unassembled WGS sequence"/>
</dbReference>
<dbReference type="GO" id="GO:0009881">
    <property type="term" value="F:photoreceptor activity"/>
    <property type="evidence" value="ECO:0007669"/>
    <property type="project" value="UniProtKB-KW"/>
</dbReference>
<comment type="caution">
    <text evidence="12">The sequence shown here is derived from an EMBL/GenBank/DDBJ whole genome shotgun (WGS) entry which is preliminary data.</text>
</comment>